<keyword evidence="6" id="KW-0326">Glycosidase</keyword>
<dbReference type="InterPro" id="IPR040720">
    <property type="entry name" value="GH81_C"/>
</dbReference>
<evidence type="ECO:0000313" key="12">
    <source>
        <dbReference type="Proteomes" id="UP001367508"/>
    </source>
</evidence>
<dbReference type="EC" id="3.2.1.39" evidence="3"/>
<evidence type="ECO:0000256" key="3">
    <source>
        <dbReference type="ARBA" id="ARBA00012780"/>
    </source>
</evidence>
<dbReference type="Proteomes" id="UP001367508">
    <property type="component" value="Unassembled WGS sequence"/>
</dbReference>
<dbReference type="GO" id="GO:0042973">
    <property type="term" value="F:glucan endo-1,3-beta-D-glucosidase activity"/>
    <property type="evidence" value="ECO:0007669"/>
    <property type="project" value="UniProtKB-EC"/>
</dbReference>
<accession>A0AAN9KEZ8</accession>
<keyword evidence="7" id="KW-0961">Cell wall biogenesis/degradation</keyword>
<evidence type="ECO:0000256" key="2">
    <source>
        <dbReference type="ARBA" id="ARBA00010730"/>
    </source>
</evidence>
<dbReference type="GO" id="GO:0000272">
    <property type="term" value="P:polysaccharide catabolic process"/>
    <property type="evidence" value="ECO:0007669"/>
    <property type="project" value="UniProtKB-KW"/>
</dbReference>
<dbReference type="AlphaFoldDB" id="A0AAN9KEZ8"/>
<evidence type="ECO:0000313" key="11">
    <source>
        <dbReference type="EMBL" id="KAK7316227.1"/>
    </source>
</evidence>
<evidence type="ECO:0000256" key="8">
    <source>
        <dbReference type="ARBA" id="ARBA00023326"/>
    </source>
</evidence>
<evidence type="ECO:0000259" key="10">
    <source>
        <dbReference type="Pfam" id="PF17652"/>
    </source>
</evidence>
<name>A0AAN9KEZ8_CANGL</name>
<reference evidence="11 12" key="1">
    <citation type="submission" date="2024-01" db="EMBL/GenBank/DDBJ databases">
        <title>The genomes of 5 underutilized Papilionoideae crops provide insights into root nodulation and disease resistanc.</title>
        <authorList>
            <person name="Jiang F."/>
        </authorList>
    </citation>
    <scope>NUCLEOTIDE SEQUENCE [LARGE SCALE GENOMIC DNA]</scope>
    <source>
        <strain evidence="11">LVBAO_FW01</strain>
        <tissue evidence="11">Leaves</tissue>
    </source>
</reference>
<dbReference type="GO" id="GO:0071555">
    <property type="term" value="P:cell wall organization"/>
    <property type="evidence" value="ECO:0007669"/>
    <property type="project" value="UniProtKB-KW"/>
</dbReference>
<evidence type="ECO:0000256" key="4">
    <source>
        <dbReference type="ARBA" id="ARBA00022801"/>
    </source>
</evidence>
<organism evidence="11 12">
    <name type="scientific">Canavalia gladiata</name>
    <name type="common">Sword bean</name>
    <name type="synonym">Dolichos gladiatus</name>
    <dbReference type="NCBI Taxonomy" id="3824"/>
    <lineage>
        <taxon>Eukaryota</taxon>
        <taxon>Viridiplantae</taxon>
        <taxon>Streptophyta</taxon>
        <taxon>Embryophyta</taxon>
        <taxon>Tracheophyta</taxon>
        <taxon>Spermatophyta</taxon>
        <taxon>Magnoliopsida</taxon>
        <taxon>eudicotyledons</taxon>
        <taxon>Gunneridae</taxon>
        <taxon>Pentapetalae</taxon>
        <taxon>rosids</taxon>
        <taxon>fabids</taxon>
        <taxon>Fabales</taxon>
        <taxon>Fabaceae</taxon>
        <taxon>Papilionoideae</taxon>
        <taxon>50 kb inversion clade</taxon>
        <taxon>NPAAA clade</taxon>
        <taxon>indigoferoid/millettioid clade</taxon>
        <taxon>Phaseoleae</taxon>
        <taxon>Canavalia</taxon>
    </lineage>
</organism>
<keyword evidence="8" id="KW-0624">Polysaccharide degradation</keyword>
<dbReference type="GO" id="GO:0052861">
    <property type="term" value="F:endo-1,3(4)-beta-glucanase activity"/>
    <property type="evidence" value="ECO:0007669"/>
    <property type="project" value="InterPro"/>
</dbReference>
<feature type="domain" description="Glycosyl hydrolase family 81 N-terminal" evidence="9">
    <location>
        <begin position="35"/>
        <end position="305"/>
    </location>
</feature>
<dbReference type="Pfam" id="PF03639">
    <property type="entry name" value="Glyco_hydro_81"/>
    <property type="match status" value="1"/>
</dbReference>
<evidence type="ECO:0000256" key="1">
    <source>
        <dbReference type="ARBA" id="ARBA00000382"/>
    </source>
</evidence>
<dbReference type="EMBL" id="JAYMYQ010000008">
    <property type="protein sequence ID" value="KAK7316227.1"/>
    <property type="molecule type" value="Genomic_DNA"/>
</dbReference>
<sequence length="680" mass="76429">MSTNQNNTIPYIFPQTQKSTVLPDPSTFFSPNLVSNPLPTNSFFQNFVLKNGDQPEYIHPYLIKSSNSSLSLSYPSHSVSSTVIYQVFNPDLTITSKQHSNGKHVISSYSDLSVTLDIPSSNLRFFLVRGSPFLTVSVTQSTPLSITTIHAITSFSSNDSLTKFTFQFNNGQKWLLFASSPIKLSHDNNNPSEITSDAFSGIIRIALCPDSNSDKEAVLDRFSSCYPVSGNAVIKEPFCVEYDWETKGSGDMLLLAHPLHVQLLSNKESHVTVLDDFKYKSIDGDLVGVVGKSWLLKANPVSVTWHSTRGVKEECRDEIVSALVNDVESLNASKIDVGSSYFYGKLIARAARFALIAEEVYFYDVIPKVSMFLKEAIEPWLDSHYRTNGFLHDHQWGGIITYKGCTDESEDFGFGIYNDHQYHLGYFIYVIAVLAKIDPAWGRKYKAKAYSLMQDFMNLDTLSNSNYTRLRCFDLYKLHSWAAGLTVFSDGRNHESTSQAVNAYYAAALMGMAYGDINLVALGSTLTSLEIHAAQMWFHVKPDETMYESAFTEENRILGILWANKRDIGLWFGHPEWKELRLGIHLLPLLPISEEIFSNIDYVIELVEWTLPALKREGAEDGWKGFVHALQGIYDNEIALQNIKNLKGHDDGNSLTNLLWWIHTRGDGDDNRQEGFGGST</sequence>
<dbReference type="PANTHER" id="PTHR31983:SF22">
    <property type="entry name" value="GLUCAN ENDO-1,3-BETA-D-GLUCOSIDASE"/>
    <property type="match status" value="1"/>
</dbReference>
<dbReference type="PANTHER" id="PTHR31983">
    <property type="entry name" value="ENDO-1,3(4)-BETA-GLUCANASE 1"/>
    <property type="match status" value="1"/>
</dbReference>
<keyword evidence="12" id="KW-1185">Reference proteome</keyword>
<comment type="similarity">
    <text evidence="2">Belongs to the glycosyl hydrolase 81 family.</text>
</comment>
<gene>
    <name evidence="11" type="ORF">VNO77_35089</name>
</gene>
<dbReference type="InterPro" id="IPR005200">
    <property type="entry name" value="Endo-beta-glucanase"/>
</dbReference>
<dbReference type="Gene3D" id="2.70.98.30">
    <property type="entry name" value="Golgi alpha-mannosidase II, domain 4"/>
    <property type="match status" value="1"/>
</dbReference>
<comment type="caution">
    <text evidence="11">The sequence shown here is derived from an EMBL/GenBank/DDBJ whole genome shotgun (WGS) entry which is preliminary data.</text>
</comment>
<feature type="domain" description="Glycosyl hydrolase family 81 C-terminal" evidence="10">
    <location>
        <begin position="311"/>
        <end position="662"/>
    </location>
</feature>
<dbReference type="InterPro" id="IPR040451">
    <property type="entry name" value="GH81_N"/>
</dbReference>
<evidence type="ECO:0000256" key="5">
    <source>
        <dbReference type="ARBA" id="ARBA00023277"/>
    </source>
</evidence>
<evidence type="ECO:0000256" key="6">
    <source>
        <dbReference type="ARBA" id="ARBA00023295"/>
    </source>
</evidence>
<evidence type="ECO:0000259" key="9">
    <source>
        <dbReference type="Pfam" id="PF03639"/>
    </source>
</evidence>
<dbReference type="Pfam" id="PF17652">
    <property type="entry name" value="Glyco_hydro81C"/>
    <property type="match status" value="1"/>
</dbReference>
<proteinExistence type="inferred from homology"/>
<protein>
    <recommendedName>
        <fullName evidence="3">glucan endo-1,3-beta-D-glucosidase</fullName>
        <ecNumber evidence="3">3.2.1.39</ecNumber>
    </recommendedName>
</protein>
<evidence type="ECO:0000256" key="7">
    <source>
        <dbReference type="ARBA" id="ARBA00023316"/>
    </source>
</evidence>
<keyword evidence="5" id="KW-0119">Carbohydrate metabolism</keyword>
<dbReference type="PROSITE" id="PS52008">
    <property type="entry name" value="GH81"/>
    <property type="match status" value="1"/>
</dbReference>
<comment type="catalytic activity">
    <reaction evidence="1">
        <text>Hydrolysis of (1-&gt;3)-beta-D-glucosidic linkages in (1-&gt;3)-beta-D-glucans.</text>
        <dbReference type="EC" id="3.2.1.39"/>
    </reaction>
</comment>
<keyword evidence="4" id="KW-0378">Hydrolase</keyword>